<accession>A0A9P5HD59</accession>
<reference evidence="2" key="1">
    <citation type="submission" date="2020-03" db="EMBL/GenBank/DDBJ databases">
        <title>Draft Genome Sequence of Cylindrodendrum hubeiense.</title>
        <authorList>
            <person name="Buettner E."/>
            <person name="Kellner H."/>
        </authorList>
    </citation>
    <scope>NUCLEOTIDE SEQUENCE</scope>
    <source>
        <strain evidence="2">IHI 201604</strain>
    </source>
</reference>
<protein>
    <recommendedName>
        <fullName evidence="4">Pentatricopeptide repeat domain-containing protein</fullName>
    </recommendedName>
</protein>
<gene>
    <name evidence="2" type="ORF">G7Z17_g7458</name>
</gene>
<evidence type="ECO:0000313" key="3">
    <source>
        <dbReference type="Proteomes" id="UP000722485"/>
    </source>
</evidence>
<comment type="caution">
    <text evidence="2">The sequence shown here is derived from an EMBL/GenBank/DDBJ whole genome shotgun (WGS) entry which is preliminary data.</text>
</comment>
<proteinExistence type="predicted"/>
<dbReference type="AlphaFoldDB" id="A0A9P5HD59"/>
<evidence type="ECO:0000256" key="1">
    <source>
        <dbReference type="SAM" id="MobiDB-lite"/>
    </source>
</evidence>
<feature type="compositionally biased region" description="Basic residues" evidence="1">
    <location>
        <begin position="535"/>
        <end position="545"/>
    </location>
</feature>
<feature type="region of interest" description="Disordered" evidence="1">
    <location>
        <begin position="714"/>
        <end position="734"/>
    </location>
</feature>
<dbReference type="Proteomes" id="UP000722485">
    <property type="component" value="Unassembled WGS sequence"/>
</dbReference>
<evidence type="ECO:0000313" key="2">
    <source>
        <dbReference type="EMBL" id="KAF7547817.1"/>
    </source>
</evidence>
<dbReference type="EMBL" id="JAANBB010000166">
    <property type="protein sequence ID" value="KAF7547817.1"/>
    <property type="molecule type" value="Genomic_DNA"/>
</dbReference>
<feature type="region of interest" description="Disordered" evidence="1">
    <location>
        <begin position="468"/>
        <end position="499"/>
    </location>
</feature>
<dbReference type="OrthoDB" id="5366531at2759"/>
<keyword evidence="3" id="KW-1185">Reference proteome</keyword>
<sequence length="734" mass="84698">MEYRDSRRADSFLETSRMEQRWRAGAGRDVRPDQGLHGTSLWKPSNVGLRYSHMDEGAWDRFLEFRGRGDFSPILDPYAESFRNSILAAALKDSTRMTVFYEVAQHLRNKLKFEWPELYVRVVHFYLGQAEYDTANLWHLRLMPNFTPKINDFRALLVSFAIDPAQELQTTLMKLYVFSPCRRVYDHLIPTLFEYGQSQTARAWRKRLVLSWASVEFAINLMHKLGLRTIGPRALQSLALREEDVQEVANRIAQLGTLGITTTPTVYCKALVSFAKGHQQDLLTDLLLCDIHPEEFDDKETRHMLLDAARRQQDQKRERLLQEVEWATIGRPEKDKIAPPEDLNLILERTLAREALGKARLILDKMESLGVNMSHANSAKILAQVFQRLWYFPKKVQQKHHGVGRDPNLDRAIHIILRVARYDIAIPLKYWRILLYNLGRLGRFDELEELSYQLVDLYASASKGLFPVHQEDLPPKPKPKAAKNIGSESKDSLDEGLGLSDKDQHNWPQLFLEDFWRNEMGLGDPNENVGEKHTSSHMHSQRRKQTSTRDVIYYIPADLPLSNQQHPVAKLFNPSLQRAIVRWGFDKKLASEPNPRALLRVTEARAADFDIAWGVRFLAMLRDQGLHIDSQVLKSAIISRIAVAQMPGRQRHRARDDRELSPSNLKGLVDEAWGVELLPPLPRFIQELENVKPKLWNRYPKLLAAAYDPDGDEAEAEDAKWLAQDAQDRPKVTW</sequence>
<name>A0A9P5HD59_9HYPO</name>
<feature type="region of interest" description="Disordered" evidence="1">
    <location>
        <begin position="523"/>
        <end position="545"/>
    </location>
</feature>
<evidence type="ECO:0008006" key="4">
    <source>
        <dbReference type="Google" id="ProtNLM"/>
    </source>
</evidence>
<organism evidence="2 3">
    <name type="scientific">Cylindrodendrum hubeiense</name>
    <dbReference type="NCBI Taxonomy" id="595255"/>
    <lineage>
        <taxon>Eukaryota</taxon>
        <taxon>Fungi</taxon>
        <taxon>Dikarya</taxon>
        <taxon>Ascomycota</taxon>
        <taxon>Pezizomycotina</taxon>
        <taxon>Sordariomycetes</taxon>
        <taxon>Hypocreomycetidae</taxon>
        <taxon>Hypocreales</taxon>
        <taxon>Nectriaceae</taxon>
        <taxon>Cylindrodendrum</taxon>
    </lineage>
</organism>